<dbReference type="EMBL" id="AP025523">
    <property type="protein sequence ID" value="BDE05149.1"/>
    <property type="molecule type" value="Genomic_DNA"/>
</dbReference>
<evidence type="ECO:0000256" key="2">
    <source>
        <dbReference type="ARBA" id="ARBA00022448"/>
    </source>
</evidence>
<evidence type="ECO:0008006" key="14">
    <source>
        <dbReference type="Google" id="ProtNLM"/>
    </source>
</evidence>
<dbReference type="GO" id="GO:0015344">
    <property type="term" value="F:siderophore uptake transmembrane transporter activity"/>
    <property type="evidence" value="ECO:0007669"/>
    <property type="project" value="TreeGrafter"/>
</dbReference>
<feature type="domain" description="TonB-dependent receptor plug" evidence="11">
    <location>
        <begin position="146"/>
        <end position="247"/>
    </location>
</feature>
<dbReference type="Pfam" id="PF00593">
    <property type="entry name" value="TonB_dep_Rec_b-barrel"/>
    <property type="match status" value="1"/>
</dbReference>
<organism evidence="12 13">
    <name type="scientific">Vulcanimicrobium alpinum</name>
    <dbReference type="NCBI Taxonomy" id="3016050"/>
    <lineage>
        <taxon>Bacteria</taxon>
        <taxon>Bacillati</taxon>
        <taxon>Vulcanimicrobiota</taxon>
        <taxon>Vulcanimicrobiia</taxon>
        <taxon>Vulcanimicrobiales</taxon>
        <taxon>Vulcanimicrobiaceae</taxon>
        <taxon>Vulcanimicrobium</taxon>
    </lineage>
</organism>
<dbReference type="PANTHER" id="PTHR30069">
    <property type="entry name" value="TONB-DEPENDENT OUTER MEMBRANE RECEPTOR"/>
    <property type="match status" value="1"/>
</dbReference>
<evidence type="ECO:0000313" key="13">
    <source>
        <dbReference type="Proteomes" id="UP001317532"/>
    </source>
</evidence>
<dbReference type="AlphaFoldDB" id="A0AAN1XT06"/>
<dbReference type="SUPFAM" id="SSF49464">
    <property type="entry name" value="Carboxypeptidase regulatory domain-like"/>
    <property type="match status" value="1"/>
</dbReference>
<protein>
    <recommendedName>
        <fullName evidence="14">TonB-dependent receptor</fullName>
    </recommendedName>
</protein>
<feature type="chain" id="PRO_5042886840" description="TonB-dependent receptor" evidence="9">
    <location>
        <begin position="25"/>
        <end position="1057"/>
    </location>
</feature>
<dbReference type="Gene3D" id="2.170.130.10">
    <property type="entry name" value="TonB-dependent receptor, plug domain"/>
    <property type="match status" value="1"/>
</dbReference>
<keyword evidence="6 8" id="KW-0472">Membrane</keyword>
<dbReference type="InterPro" id="IPR039426">
    <property type="entry name" value="TonB-dep_rcpt-like"/>
</dbReference>
<dbReference type="GO" id="GO:0009279">
    <property type="term" value="C:cell outer membrane"/>
    <property type="evidence" value="ECO:0007669"/>
    <property type="project" value="UniProtKB-SubCell"/>
</dbReference>
<evidence type="ECO:0000256" key="5">
    <source>
        <dbReference type="ARBA" id="ARBA00023077"/>
    </source>
</evidence>
<keyword evidence="2" id="KW-0813">Transport</keyword>
<evidence type="ECO:0000259" key="10">
    <source>
        <dbReference type="Pfam" id="PF00593"/>
    </source>
</evidence>
<accession>A0AAN1XT06</accession>
<dbReference type="InterPro" id="IPR037066">
    <property type="entry name" value="Plug_dom_sf"/>
</dbReference>
<dbReference type="InterPro" id="IPR008969">
    <property type="entry name" value="CarboxyPept-like_regulatory"/>
</dbReference>
<dbReference type="Proteomes" id="UP001317532">
    <property type="component" value="Chromosome"/>
</dbReference>
<dbReference type="SUPFAM" id="SSF56935">
    <property type="entry name" value="Porins"/>
    <property type="match status" value="1"/>
</dbReference>
<evidence type="ECO:0000256" key="3">
    <source>
        <dbReference type="ARBA" id="ARBA00022452"/>
    </source>
</evidence>
<comment type="similarity">
    <text evidence="8">Belongs to the TonB-dependent receptor family.</text>
</comment>
<reference evidence="12 13" key="1">
    <citation type="journal article" date="2022" name="ISME Commun">
        <title>Vulcanimicrobium alpinus gen. nov. sp. nov., the first cultivated representative of the candidate phylum 'Eremiobacterota', is a metabolically versatile aerobic anoxygenic phototroph.</title>
        <authorList>
            <person name="Yabe S."/>
            <person name="Muto K."/>
            <person name="Abe K."/>
            <person name="Yokota A."/>
            <person name="Staudigel H."/>
            <person name="Tebo B.M."/>
        </authorList>
    </citation>
    <scope>NUCLEOTIDE SEQUENCE [LARGE SCALE GENOMIC DNA]</scope>
    <source>
        <strain evidence="12 13">WC8-2</strain>
    </source>
</reference>
<evidence type="ECO:0000256" key="9">
    <source>
        <dbReference type="SAM" id="SignalP"/>
    </source>
</evidence>
<dbReference type="Gene3D" id="2.40.170.20">
    <property type="entry name" value="TonB-dependent receptor, beta-barrel domain"/>
    <property type="match status" value="1"/>
</dbReference>
<evidence type="ECO:0000256" key="4">
    <source>
        <dbReference type="ARBA" id="ARBA00022692"/>
    </source>
</evidence>
<sequence length="1057" mass="111531">MHRPYRAAAAFAFALLSLVGPVSAATSSDVIAQASTAQGTISGRVLDQRGNPLAGATVVATGPAGNRTATSDGSGNFSIPAAPGVYTLLVSHAGYNQSQSDPIPVVAGSGVKVSITLSETNLQSLRVIGRTSTTAAGRNAFNISESPVNVLPPALISLRENNNLTDTVATLPGVVVQRTFSATPNTNFVVRGAGLQTRVTLDGHPISSGIAGQWNTNYAVASIFQDVEVAKGAGLNGSIAGESAIGTVNVRTRDFTRSNTAGLEIGADSYSGGFYNAFADVNFLKDNRASLIAQKAFVGFNGPWDNNIKDRAGITNTSSLATATNQVPSFIGLDQWTGDFSNRYSLQGELAKLRYRFSESSSITLEYLGLQGQYQPQGGSYASYLGSMTLQACQNGAAFQPTLATCTSQSTYTAPYTFGNIGNAVDAYTWFPNSFIQNNEPTFAAELRTTFKNDTILFRPYTHLINRYISGVAENHYPGNGGAWYAVTSSANCQPLFLAPGTKGGPATGAAGPCFPANLSPTSPAYIGTAGPSVVFPTTNAAPVCSAAPPFTCYTTRTGFQNDGTVGYSSPFSQPELDRLNGYTFSYIHPMGNNVVNFSYDYRKDLSQSQSSDTSAAAPGCSFVIGSATAGNAFIKNGPLAGTSYQPSCPLGNFAGPYASYDFLPRSSIGTPPTVSQYGDFALTGSFQVTPRLRVALGNYFEVYKLNAQIEDPNVLAAYAALGNSAAAPVALVPRGQTYNHYDPHLGFQYRATRDLSIRGTAGSSITQPYPALVSGFGSITIPNAAQPNYVNTIPNFNLKPETTVAYDLGFDQRLADGGVLSMDLYDNTVHDVFLSNTTNLGTIAGICGPGSGNTSFPNALCLQSNQINGPLQRTYGVELSLTKNPVNGFGYFVSATLNRSYLDQLPLSIYLSNTSATNGNFNVSGAQLFGNPFFKAYGSISYGDARGDAFSLGADYEGPNNYTFGPAYTIWDAAGQIPIAKRARIKVSVQNLFNLNTGTALGRSLSNQGNIEPTLWYNAATGRLLPGNSTFYNVNGTTNINALPPRTVRMSLNFAL</sequence>
<keyword evidence="3" id="KW-1134">Transmembrane beta strand</keyword>
<dbReference type="KEGG" id="vab:WPS_04250"/>
<dbReference type="Pfam" id="PF07715">
    <property type="entry name" value="Plug"/>
    <property type="match status" value="1"/>
</dbReference>
<dbReference type="InterPro" id="IPR000531">
    <property type="entry name" value="Beta-barrel_TonB"/>
</dbReference>
<name>A0AAN1XT06_UNVUL</name>
<keyword evidence="5 8" id="KW-0798">TonB box</keyword>
<dbReference type="PANTHER" id="PTHR30069:SF37">
    <property type="entry name" value="FERRIC VIBRIOBACTIN RECEPTOR VIUA"/>
    <property type="match status" value="1"/>
</dbReference>
<dbReference type="Pfam" id="PF13620">
    <property type="entry name" value="CarboxypepD_reg"/>
    <property type="match status" value="1"/>
</dbReference>
<evidence type="ECO:0000256" key="7">
    <source>
        <dbReference type="ARBA" id="ARBA00023237"/>
    </source>
</evidence>
<keyword evidence="4" id="KW-0812">Transmembrane</keyword>
<evidence type="ECO:0000313" key="12">
    <source>
        <dbReference type="EMBL" id="BDE05149.1"/>
    </source>
</evidence>
<gene>
    <name evidence="12" type="ORF">WPS_04250</name>
</gene>
<feature type="domain" description="TonB-dependent receptor-like beta-barrel" evidence="10">
    <location>
        <begin position="579"/>
        <end position="993"/>
    </location>
</feature>
<dbReference type="GO" id="GO:0044718">
    <property type="term" value="P:siderophore transmembrane transport"/>
    <property type="evidence" value="ECO:0007669"/>
    <property type="project" value="TreeGrafter"/>
</dbReference>
<keyword evidence="9" id="KW-0732">Signal</keyword>
<dbReference type="InterPro" id="IPR036942">
    <property type="entry name" value="Beta-barrel_TonB_sf"/>
</dbReference>
<dbReference type="Gene3D" id="2.60.40.1120">
    <property type="entry name" value="Carboxypeptidase-like, regulatory domain"/>
    <property type="match status" value="1"/>
</dbReference>
<feature type="signal peptide" evidence="9">
    <location>
        <begin position="1"/>
        <end position="24"/>
    </location>
</feature>
<keyword evidence="7" id="KW-0998">Cell outer membrane</keyword>
<evidence type="ECO:0000256" key="1">
    <source>
        <dbReference type="ARBA" id="ARBA00004571"/>
    </source>
</evidence>
<evidence type="ECO:0000259" key="11">
    <source>
        <dbReference type="Pfam" id="PF07715"/>
    </source>
</evidence>
<comment type="subcellular location">
    <subcellularLocation>
        <location evidence="1">Cell outer membrane</location>
        <topology evidence="1">Multi-pass membrane protein</topology>
    </subcellularLocation>
</comment>
<proteinExistence type="inferred from homology"/>
<evidence type="ECO:0000256" key="6">
    <source>
        <dbReference type="ARBA" id="ARBA00023136"/>
    </source>
</evidence>
<evidence type="ECO:0000256" key="8">
    <source>
        <dbReference type="RuleBase" id="RU003357"/>
    </source>
</evidence>
<dbReference type="InterPro" id="IPR012910">
    <property type="entry name" value="Plug_dom"/>
</dbReference>
<keyword evidence="13" id="KW-1185">Reference proteome</keyword>